<proteinExistence type="predicted"/>
<evidence type="ECO:0000259" key="1">
    <source>
        <dbReference type="PROSITE" id="PS51747"/>
    </source>
</evidence>
<dbReference type="InterPro" id="IPR016193">
    <property type="entry name" value="Cytidine_deaminase-like"/>
</dbReference>
<dbReference type="EMBL" id="QJSX01000015">
    <property type="protein sequence ID" value="PYE51209.1"/>
    <property type="molecule type" value="Genomic_DNA"/>
</dbReference>
<dbReference type="OrthoDB" id="9802676at2"/>
<feature type="domain" description="CMP/dCMP-type deaminase" evidence="1">
    <location>
        <begin position="6"/>
        <end position="123"/>
    </location>
</feature>
<gene>
    <name evidence="2" type="ORF">DES52_115141</name>
</gene>
<dbReference type="Gene3D" id="3.40.140.10">
    <property type="entry name" value="Cytidine Deaminase, domain 2"/>
    <property type="match status" value="1"/>
</dbReference>
<dbReference type="AlphaFoldDB" id="A0A318S4A8"/>
<dbReference type="GO" id="GO:0003824">
    <property type="term" value="F:catalytic activity"/>
    <property type="evidence" value="ECO:0007669"/>
    <property type="project" value="InterPro"/>
</dbReference>
<dbReference type="PANTHER" id="PTHR11079">
    <property type="entry name" value="CYTOSINE DEAMINASE FAMILY MEMBER"/>
    <property type="match status" value="1"/>
</dbReference>
<evidence type="ECO:0000313" key="3">
    <source>
        <dbReference type="Proteomes" id="UP000248326"/>
    </source>
</evidence>
<name>A0A318S4A8_9DEIO</name>
<dbReference type="CDD" id="cd01285">
    <property type="entry name" value="nucleoside_deaminase"/>
    <property type="match status" value="1"/>
</dbReference>
<dbReference type="Pfam" id="PF00383">
    <property type="entry name" value="dCMP_cyt_deam_1"/>
    <property type="match status" value="1"/>
</dbReference>
<keyword evidence="3" id="KW-1185">Reference proteome</keyword>
<reference evidence="2 3" key="1">
    <citation type="submission" date="2018-06" db="EMBL/GenBank/DDBJ databases">
        <title>Genomic Encyclopedia of Type Strains, Phase IV (KMG-IV): sequencing the most valuable type-strain genomes for metagenomic binning, comparative biology and taxonomic classification.</title>
        <authorList>
            <person name="Goeker M."/>
        </authorList>
    </citation>
    <scope>NUCLEOTIDE SEQUENCE [LARGE SCALE GENOMIC DNA]</scope>
    <source>
        <strain evidence="2 3">DSM 18048</strain>
    </source>
</reference>
<evidence type="ECO:0000313" key="2">
    <source>
        <dbReference type="EMBL" id="PYE51209.1"/>
    </source>
</evidence>
<organism evidence="2 3">
    <name type="scientific">Deinococcus yavapaiensis KR-236</name>
    <dbReference type="NCBI Taxonomy" id="694435"/>
    <lineage>
        <taxon>Bacteria</taxon>
        <taxon>Thermotogati</taxon>
        <taxon>Deinococcota</taxon>
        <taxon>Deinococci</taxon>
        <taxon>Deinococcales</taxon>
        <taxon>Deinococcaceae</taxon>
        <taxon>Deinococcus</taxon>
    </lineage>
</organism>
<accession>A0A318S4A8</accession>
<protein>
    <submittedName>
        <fullName evidence="2">tRNA(Adenine34) deaminase</fullName>
    </submittedName>
</protein>
<dbReference type="RefSeq" id="WP_110888112.1">
    <property type="nucleotide sequence ID" value="NZ_QJSX01000015.1"/>
</dbReference>
<dbReference type="SUPFAM" id="SSF53927">
    <property type="entry name" value="Cytidine deaminase-like"/>
    <property type="match status" value="1"/>
</dbReference>
<comment type="caution">
    <text evidence="2">The sequence shown here is derived from an EMBL/GenBank/DDBJ whole genome shotgun (WGS) entry which is preliminary data.</text>
</comment>
<sequence length="198" mass="22549">MPELRPYDYQYLKEALNLARESPQHGSSPVGAVLVDGQGRVLARGRNRVKEAWDVQERHIGDASFAHAEMDIYFQLGRLENAEEYTLYTSLEPCLMCGGASGMVGVGRILWACDDPWGGSGRLIRWNEHPAFEKIEVIPRPFEDLEREAVELFAPEARRAYPEEGWAAWHERYPYAAEYVDREDVQPLQIQLKDAQGA</sequence>
<dbReference type="PANTHER" id="PTHR11079:SF162">
    <property type="entry name" value="RIBOFLAVIN BIOSYNTHESIS PROTEIN PYRD, CHLOROPLASTIC"/>
    <property type="match status" value="1"/>
</dbReference>
<dbReference type="Proteomes" id="UP000248326">
    <property type="component" value="Unassembled WGS sequence"/>
</dbReference>
<dbReference type="PROSITE" id="PS51747">
    <property type="entry name" value="CYT_DCMP_DEAMINASES_2"/>
    <property type="match status" value="1"/>
</dbReference>
<dbReference type="InterPro" id="IPR002125">
    <property type="entry name" value="CMP_dCMP_dom"/>
</dbReference>